<dbReference type="SUPFAM" id="SSF55816">
    <property type="entry name" value="5'-nucleotidase (syn. UDP-sugar hydrolase), C-terminal domain"/>
    <property type="match status" value="1"/>
</dbReference>
<dbReference type="Proteomes" id="UP000236735">
    <property type="component" value="Unassembled WGS sequence"/>
</dbReference>
<protein>
    <submittedName>
        <fullName evidence="6">5'-nucleotidase/2',3'-cyclic-nucleotide 2'-phosphodiesterase / 3'-nucleotidase / 5'-nucleotidase</fullName>
    </submittedName>
</protein>
<dbReference type="PROSITE" id="PS00785">
    <property type="entry name" value="5_NUCLEOTIDASE_1"/>
    <property type="match status" value="1"/>
</dbReference>
<reference evidence="6 7" key="1">
    <citation type="submission" date="2016-10" db="EMBL/GenBank/DDBJ databases">
        <authorList>
            <person name="de Groot N.N."/>
        </authorList>
    </citation>
    <scope>NUCLEOTIDE SEQUENCE [LARGE SCALE GENOMIC DNA]</scope>
    <source>
        <strain evidence="6 7">AR32</strain>
    </source>
</reference>
<dbReference type="GO" id="GO:0000166">
    <property type="term" value="F:nucleotide binding"/>
    <property type="evidence" value="ECO:0007669"/>
    <property type="project" value="UniProtKB-KW"/>
</dbReference>
<dbReference type="GO" id="GO:0009166">
    <property type="term" value="P:nucleotide catabolic process"/>
    <property type="evidence" value="ECO:0007669"/>
    <property type="project" value="InterPro"/>
</dbReference>
<evidence type="ECO:0000259" key="5">
    <source>
        <dbReference type="Pfam" id="PF02872"/>
    </source>
</evidence>
<evidence type="ECO:0000256" key="1">
    <source>
        <dbReference type="ARBA" id="ARBA00006654"/>
    </source>
</evidence>
<dbReference type="AlphaFoldDB" id="A0A1H5WV85"/>
<sequence>MLLGLVILLSSVCYGQKQEIHILATNDMHANIDAFPQLAGIADSLRALYPSLLILSAGDNRTGNPINDAYKISSYPIVALMNQVGFNATTLGNHDFDVHSLAPLMGYSNFSYICANISSPDEAGLHIVPTQIFDVDGMKIGIIGLVQVNSQGHPDTHPDNVEGIKFSLPTETITQYEDFSHQCDATILLSHIGYAEDVKMANQYPWIDLIIGGHTHTQLSADEPLHNGVLITQNKNKLSMATHITLTINNGRVTDKKAEYIPVKCSTQKNLLVDAMVQYFNKNPYYEQVIAKADRSFKERDELTFMMCDAFIEETKGEICIVNNGGVRIDSLPAGDITMRDILSMDPFNNEAVEMHLTGEEITRLLNTYGRGSLYHLPRVGGVVCKASIDKKDKKKDRLKHIKVMTLDGKKLDLNRTYKVITNSYVASICQPLLNCSYNSLNVHTSDLLIGYMRKHGTIHPSGVNHLIVTED</sequence>
<dbReference type="InterPro" id="IPR036907">
    <property type="entry name" value="5'-Nucleotdase_C_sf"/>
</dbReference>
<feature type="domain" description="Calcineurin-like phosphoesterase" evidence="4">
    <location>
        <begin position="21"/>
        <end position="217"/>
    </location>
</feature>
<dbReference type="GO" id="GO:0016788">
    <property type="term" value="F:hydrolase activity, acting on ester bonds"/>
    <property type="evidence" value="ECO:0007669"/>
    <property type="project" value="InterPro"/>
</dbReference>
<dbReference type="InterPro" id="IPR008334">
    <property type="entry name" value="5'-Nucleotdase_C"/>
</dbReference>
<evidence type="ECO:0000256" key="2">
    <source>
        <dbReference type="ARBA" id="ARBA00022729"/>
    </source>
</evidence>
<evidence type="ECO:0000313" key="6">
    <source>
        <dbReference type="EMBL" id="SEG03026.1"/>
    </source>
</evidence>
<dbReference type="EMBL" id="FNUV01000007">
    <property type="protein sequence ID" value="SEG03026.1"/>
    <property type="molecule type" value="Genomic_DNA"/>
</dbReference>
<feature type="domain" description="5'-Nucleotidase C-terminal" evidence="5">
    <location>
        <begin position="298"/>
        <end position="428"/>
    </location>
</feature>
<proteinExistence type="inferred from homology"/>
<dbReference type="InterPro" id="IPR029052">
    <property type="entry name" value="Metallo-depent_PP-like"/>
</dbReference>
<dbReference type="InterPro" id="IPR004843">
    <property type="entry name" value="Calcineurin-like_PHP"/>
</dbReference>
<dbReference type="InterPro" id="IPR006179">
    <property type="entry name" value="5_nucleotidase/apyrase"/>
</dbReference>
<keyword evidence="3" id="KW-0547">Nucleotide-binding</keyword>
<organism evidence="6 7">
    <name type="scientific">Xylanibacter ruminicola</name>
    <name type="common">Prevotella ruminicola</name>
    <dbReference type="NCBI Taxonomy" id="839"/>
    <lineage>
        <taxon>Bacteria</taxon>
        <taxon>Pseudomonadati</taxon>
        <taxon>Bacteroidota</taxon>
        <taxon>Bacteroidia</taxon>
        <taxon>Bacteroidales</taxon>
        <taxon>Prevotellaceae</taxon>
        <taxon>Xylanibacter</taxon>
    </lineage>
</organism>
<dbReference type="Gene3D" id="3.60.21.10">
    <property type="match status" value="1"/>
</dbReference>
<dbReference type="PANTHER" id="PTHR11575">
    <property type="entry name" value="5'-NUCLEOTIDASE-RELATED"/>
    <property type="match status" value="1"/>
</dbReference>
<dbReference type="PRINTS" id="PR01607">
    <property type="entry name" value="APYRASEFAMLY"/>
</dbReference>
<evidence type="ECO:0000313" key="7">
    <source>
        <dbReference type="Proteomes" id="UP000236735"/>
    </source>
</evidence>
<dbReference type="InterPro" id="IPR006146">
    <property type="entry name" value="5'-Nucleotdase_CS"/>
</dbReference>
<dbReference type="GO" id="GO:0046872">
    <property type="term" value="F:metal ion binding"/>
    <property type="evidence" value="ECO:0007669"/>
    <property type="project" value="InterPro"/>
</dbReference>
<keyword evidence="3" id="KW-0378">Hydrolase</keyword>
<dbReference type="Pfam" id="PF02872">
    <property type="entry name" value="5_nucleotid_C"/>
    <property type="match status" value="1"/>
</dbReference>
<evidence type="ECO:0000259" key="4">
    <source>
        <dbReference type="Pfam" id="PF00149"/>
    </source>
</evidence>
<dbReference type="Gene3D" id="3.90.780.10">
    <property type="entry name" value="5'-Nucleotidase, C-terminal domain"/>
    <property type="match status" value="1"/>
</dbReference>
<accession>A0A1H5WV85</accession>
<dbReference type="Pfam" id="PF00149">
    <property type="entry name" value="Metallophos"/>
    <property type="match status" value="1"/>
</dbReference>
<dbReference type="SUPFAM" id="SSF56300">
    <property type="entry name" value="Metallo-dependent phosphatases"/>
    <property type="match status" value="1"/>
</dbReference>
<evidence type="ECO:0000256" key="3">
    <source>
        <dbReference type="RuleBase" id="RU362119"/>
    </source>
</evidence>
<name>A0A1H5WV85_XYLRU</name>
<comment type="similarity">
    <text evidence="1 3">Belongs to the 5'-nucleotidase family.</text>
</comment>
<keyword evidence="2" id="KW-0732">Signal</keyword>
<gene>
    <name evidence="6" type="ORF">SAMN05216354_2500</name>
</gene>
<dbReference type="PANTHER" id="PTHR11575:SF24">
    <property type="entry name" value="5'-NUCLEOTIDASE"/>
    <property type="match status" value="1"/>
</dbReference>